<accession>A0ABR1FI74</accession>
<feature type="compositionally biased region" description="Basic and acidic residues" evidence="1">
    <location>
        <begin position="598"/>
        <end position="608"/>
    </location>
</feature>
<comment type="caution">
    <text evidence="2">The sequence shown here is derived from an EMBL/GenBank/DDBJ whole genome shotgun (WGS) entry which is preliminary data.</text>
</comment>
<feature type="compositionally biased region" description="Basic residues" evidence="1">
    <location>
        <begin position="356"/>
        <end position="365"/>
    </location>
</feature>
<evidence type="ECO:0000256" key="1">
    <source>
        <dbReference type="SAM" id="MobiDB-lite"/>
    </source>
</evidence>
<feature type="region of interest" description="Disordered" evidence="1">
    <location>
        <begin position="533"/>
        <end position="666"/>
    </location>
</feature>
<name>A0ABR1FI74_AURAN</name>
<keyword evidence="3" id="KW-1185">Reference proteome</keyword>
<dbReference type="EMBL" id="JBBJCI010000419">
    <property type="protein sequence ID" value="KAK7231198.1"/>
    <property type="molecule type" value="Genomic_DNA"/>
</dbReference>
<feature type="compositionally biased region" description="Low complexity" evidence="1">
    <location>
        <begin position="623"/>
        <end position="649"/>
    </location>
</feature>
<evidence type="ECO:0000313" key="3">
    <source>
        <dbReference type="Proteomes" id="UP001363151"/>
    </source>
</evidence>
<evidence type="ECO:0008006" key="4">
    <source>
        <dbReference type="Google" id="ProtNLM"/>
    </source>
</evidence>
<feature type="compositionally biased region" description="Low complexity" evidence="1">
    <location>
        <begin position="582"/>
        <end position="592"/>
    </location>
</feature>
<feature type="compositionally biased region" description="Basic and acidic residues" evidence="1">
    <location>
        <begin position="565"/>
        <end position="577"/>
    </location>
</feature>
<evidence type="ECO:0000313" key="2">
    <source>
        <dbReference type="EMBL" id="KAK7231198.1"/>
    </source>
</evidence>
<feature type="compositionally biased region" description="Basic residues" evidence="1">
    <location>
        <begin position="609"/>
        <end position="620"/>
    </location>
</feature>
<gene>
    <name evidence="2" type="ORF">SO694_00071151</name>
</gene>
<feature type="compositionally biased region" description="Basic and acidic residues" evidence="1">
    <location>
        <begin position="546"/>
        <end position="557"/>
    </location>
</feature>
<proteinExistence type="predicted"/>
<dbReference type="Proteomes" id="UP001363151">
    <property type="component" value="Unassembled WGS sequence"/>
</dbReference>
<feature type="compositionally biased region" description="Low complexity" evidence="1">
    <location>
        <begin position="366"/>
        <end position="389"/>
    </location>
</feature>
<organism evidence="2 3">
    <name type="scientific">Aureococcus anophagefferens</name>
    <name type="common">Harmful bloom alga</name>
    <dbReference type="NCBI Taxonomy" id="44056"/>
    <lineage>
        <taxon>Eukaryota</taxon>
        <taxon>Sar</taxon>
        <taxon>Stramenopiles</taxon>
        <taxon>Ochrophyta</taxon>
        <taxon>Pelagophyceae</taxon>
        <taxon>Pelagomonadales</taxon>
        <taxon>Pelagomonadaceae</taxon>
        <taxon>Aureococcus</taxon>
    </lineage>
</organism>
<sequence>MRALIALSTLAAAFRTPTHRVTARKPDKKPPQTVAPILVAASTAVPVDPAPPKRRAWLRFFADTDDAPRRSARSWITEQCARGWIRDQKKRGRLALEHVERVDAVEPEECDVSEGLSRRCPDVVRLTSSGVVWIGARPGGPKLVASRLEAELVNLHRRVLTGGRRGSLVAELTMTGADLDGSLWIRRRLDGIVRKVLVKWMGKEVCVADDALDFRTTIDAGGRARVDGTARVRRAPTPLERYASGDGGYRESNFRFAVSFVLEADRGAILFRDPVVSLPDRPSFEAPPQWLWASQPTYALALAHTTTPLVEGGAALFLSSVTVDPTASFSITSLVPSAATPGALVATVESGPQKFSRSRLFRRGRSSAARAARGARAPAHGVPAGPRGARGARGPRGPRGRGVGRPRGAGGRGLEQRGAARRRRAAALPKARAVAAAQSSYAAAGALPKAAVAAAQTVGADFLVMPNPGYVDVAALAAGLAPRDFARAAERSRRGFGLAAVAAAQSSAPARCVAHPRRVDRYIMGERINNFLNKKPWHPSSFQNQEKAEEERDRVFEKAGAAKRSSADLLRRAREDDGGGAAAKPKAGPKPASGESAADAKRKAENHAKAQKKKERKRRKLAEQAASAAAAAPVAAPAAEPTAPAASAPEEPEEPKEPTFMNDGSFLEQARLALLAKDKQSR</sequence>
<protein>
    <recommendedName>
        <fullName evidence="4">CBF1-interacting co-repressor CIR N-terminal domain-containing protein</fullName>
    </recommendedName>
</protein>
<reference evidence="2 3" key="1">
    <citation type="submission" date="2024-03" db="EMBL/GenBank/DDBJ databases">
        <title>Aureococcus anophagefferens CCMP1851 and Kratosvirus quantuckense: Draft genome of a second virus-susceptible host strain in the model system.</title>
        <authorList>
            <person name="Chase E."/>
            <person name="Truchon A.R."/>
            <person name="Schepens W."/>
            <person name="Wilhelm S.W."/>
        </authorList>
    </citation>
    <scope>NUCLEOTIDE SEQUENCE [LARGE SCALE GENOMIC DNA]</scope>
    <source>
        <strain evidence="2 3">CCMP1851</strain>
    </source>
</reference>
<feature type="region of interest" description="Disordered" evidence="1">
    <location>
        <begin position="355"/>
        <end position="424"/>
    </location>
</feature>